<keyword evidence="6" id="KW-0472">Membrane</keyword>
<proteinExistence type="inferred from homology"/>
<evidence type="ECO:0000256" key="1">
    <source>
        <dbReference type="ARBA" id="ARBA00004651"/>
    </source>
</evidence>
<keyword evidence="4" id="KW-0812">Transmembrane</keyword>
<name>A0ABT8EL69_9BURK</name>
<dbReference type="PANTHER" id="PTHR34584:SF1">
    <property type="entry name" value="NA(+)_H(+) ANTIPORTER SUBUNIT E1"/>
    <property type="match status" value="1"/>
</dbReference>
<evidence type="ECO:0000313" key="8">
    <source>
        <dbReference type="Proteomes" id="UP001168613"/>
    </source>
</evidence>
<dbReference type="Pfam" id="PF01899">
    <property type="entry name" value="MNHE"/>
    <property type="match status" value="1"/>
</dbReference>
<dbReference type="Proteomes" id="UP001168613">
    <property type="component" value="Unassembled WGS sequence"/>
</dbReference>
<accession>A0ABT8EL69</accession>
<evidence type="ECO:0000313" key="7">
    <source>
        <dbReference type="EMBL" id="MDN4122021.1"/>
    </source>
</evidence>
<sequence>MRRSYFFLPALLLALWLLLNDSLSAGHILLGLIFAVWLSLAARPFRPVRASFKRPGLALCLIWKVAIDIVKSNYEVGRIVILGKRYQAQPGFLQIPLKMTDPHGLAALACIITYTPGTVWSGHDTKSNVLTLHVLDLYDEQQWLDTIQKRYEAPLLEIFT</sequence>
<evidence type="ECO:0000256" key="6">
    <source>
        <dbReference type="ARBA" id="ARBA00023136"/>
    </source>
</evidence>
<protein>
    <submittedName>
        <fullName evidence="7">Na+/H+ antiporter subunit E</fullName>
    </submittedName>
</protein>
<evidence type="ECO:0000256" key="2">
    <source>
        <dbReference type="ARBA" id="ARBA00006228"/>
    </source>
</evidence>
<comment type="similarity">
    <text evidence="2">Belongs to the CPA3 antiporters (TC 2.A.63) subunit E family.</text>
</comment>
<evidence type="ECO:0000256" key="3">
    <source>
        <dbReference type="ARBA" id="ARBA00022475"/>
    </source>
</evidence>
<keyword evidence="5" id="KW-1133">Transmembrane helix</keyword>
<gene>
    <name evidence="7" type="ORF">LMS43_12050</name>
</gene>
<dbReference type="PANTHER" id="PTHR34584">
    <property type="entry name" value="NA(+)/H(+) ANTIPORTER SUBUNIT E1"/>
    <property type="match status" value="1"/>
</dbReference>
<keyword evidence="3" id="KW-1003">Cell membrane</keyword>
<comment type="subcellular location">
    <subcellularLocation>
        <location evidence="1">Cell membrane</location>
        <topology evidence="1">Multi-pass membrane protein</topology>
    </subcellularLocation>
</comment>
<dbReference type="EMBL" id="JAJHNU010000003">
    <property type="protein sequence ID" value="MDN4122021.1"/>
    <property type="molecule type" value="Genomic_DNA"/>
</dbReference>
<evidence type="ECO:0000256" key="4">
    <source>
        <dbReference type="ARBA" id="ARBA00022692"/>
    </source>
</evidence>
<dbReference type="NCBIfam" id="NF006520">
    <property type="entry name" value="PRK08965.1-4"/>
    <property type="match status" value="1"/>
</dbReference>
<dbReference type="PIRSF" id="PIRSF019239">
    <property type="entry name" value="MrpE"/>
    <property type="match status" value="1"/>
</dbReference>
<organism evidence="7 8">
    <name type="scientific">Alcaligenes endophyticus</name>
    <dbReference type="NCBI Taxonomy" id="1929088"/>
    <lineage>
        <taxon>Bacteria</taxon>
        <taxon>Pseudomonadati</taxon>
        <taxon>Pseudomonadota</taxon>
        <taxon>Betaproteobacteria</taxon>
        <taxon>Burkholderiales</taxon>
        <taxon>Alcaligenaceae</taxon>
        <taxon>Alcaligenes</taxon>
    </lineage>
</organism>
<dbReference type="InterPro" id="IPR002758">
    <property type="entry name" value="Cation_antiport_E"/>
</dbReference>
<comment type="caution">
    <text evidence="7">The sequence shown here is derived from an EMBL/GenBank/DDBJ whole genome shotgun (WGS) entry which is preliminary data.</text>
</comment>
<dbReference type="RefSeq" id="WP_266123260.1">
    <property type="nucleotide sequence ID" value="NZ_JAJHNU010000003.1"/>
</dbReference>
<keyword evidence="8" id="KW-1185">Reference proteome</keyword>
<evidence type="ECO:0000256" key="5">
    <source>
        <dbReference type="ARBA" id="ARBA00022989"/>
    </source>
</evidence>
<reference evidence="7" key="1">
    <citation type="submission" date="2021-11" db="EMBL/GenBank/DDBJ databases">
        <title>Draft genome sequence of Alcaligenes endophyticus type strain CCUG 75668T.</title>
        <authorList>
            <person name="Salva-Serra F."/>
            <person name="Duran R.E."/>
            <person name="Seeger M."/>
            <person name="Moore E.R.B."/>
            <person name="Jaen-Luchoro D."/>
        </authorList>
    </citation>
    <scope>NUCLEOTIDE SEQUENCE</scope>
    <source>
        <strain evidence="7">CCUG 75668</strain>
    </source>
</reference>